<dbReference type="PANTHER" id="PTHR21320:SF3">
    <property type="entry name" value="CYTOCHROME C OXIDASE ASSEMBLY PROTEIN COX11, MITOCHONDRIAL-RELATED"/>
    <property type="match status" value="1"/>
</dbReference>
<dbReference type="FunFam" id="2.60.370.10:FF:000001">
    <property type="entry name" value="COX11 cytochrome c oxidase assembly homolog"/>
    <property type="match status" value="1"/>
</dbReference>
<dbReference type="Proteomes" id="UP000201838">
    <property type="component" value="Unassembled WGS sequence"/>
</dbReference>
<dbReference type="PANTHER" id="PTHR21320">
    <property type="entry name" value="CYTOCHROME C OXIDASE ASSEMBLY PROTEIN COX11-RELATED"/>
    <property type="match status" value="1"/>
</dbReference>
<evidence type="ECO:0000256" key="6">
    <source>
        <dbReference type="ARBA" id="ARBA00022519"/>
    </source>
</evidence>
<keyword evidence="6 12" id="KW-0997">Cell inner membrane</keyword>
<evidence type="ECO:0000256" key="9">
    <source>
        <dbReference type="ARBA" id="ARBA00022989"/>
    </source>
</evidence>
<dbReference type="HAMAP" id="MF_00155">
    <property type="entry name" value="CtaG"/>
    <property type="match status" value="1"/>
</dbReference>
<keyword evidence="7 12" id="KW-0812">Transmembrane</keyword>
<accession>A0A238IXB8</accession>
<keyword evidence="8 12" id="KW-0735">Signal-anchor</keyword>
<evidence type="ECO:0000256" key="12">
    <source>
        <dbReference type="HAMAP-Rule" id="MF_00155"/>
    </source>
</evidence>
<evidence type="ECO:0000256" key="11">
    <source>
        <dbReference type="ARBA" id="ARBA00023136"/>
    </source>
</evidence>
<dbReference type="GO" id="GO:0008535">
    <property type="term" value="P:respiratory chain complex IV assembly"/>
    <property type="evidence" value="ECO:0007669"/>
    <property type="project" value="UniProtKB-UniRule"/>
</dbReference>
<evidence type="ECO:0000313" key="13">
    <source>
        <dbReference type="EMBL" id="SMX22691.1"/>
    </source>
</evidence>
<keyword evidence="10 12" id="KW-0186">Copper</keyword>
<reference evidence="13 14" key="1">
    <citation type="submission" date="2017-05" db="EMBL/GenBank/DDBJ databases">
        <authorList>
            <person name="Song R."/>
            <person name="Chenine A.L."/>
            <person name="Ruprecht R.M."/>
        </authorList>
    </citation>
    <scope>NUCLEOTIDE SEQUENCE [LARGE SCALE GENOMIC DNA]</scope>
    <source>
        <strain evidence="13 14">CECT 8489</strain>
    </source>
</reference>
<organism evidence="13 14">
    <name type="scientific">Boseongicola aestuarii</name>
    <dbReference type="NCBI Taxonomy" id="1470561"/>
    <lineage>
        <taxon>Bacteria</taxon>
        <taxon>Pseudomonadati</taxon>
        <taxon>Pseudomonadota</taxon>
        <taxon>Alphaproteobacteria</taxon>
        <taxon>Rhodobacterales</taxon>
        <taxon>Paracoccaceae</taxon>
        <taxon>Boseongicola</taxon>
    </lineage>
</organism>
<proteinExistence type="inferred from homology"/>
<evidence type="ECO:0000256" key="5">
    <source>
        <dbReference type="ARBA" id="ARBA00022475"/>
    </source>
</evidence>
<comment type="function">
    <text evidence="1 12">Exerts its effect at some terminal stage of cytochrome c oxidase synthesis, probably by being involved in the insertion of the copper B into subunit I.</text>
</comment>
<evidence type="ECO:0000256" key="1">
    <source>
        <dbReference type="ARBA" id="ARBA00004007"/>
    </source>
</evidence>
<feature type="topological domain" description="Cytoplasmic" evidence="12">
    <location>
        <begin position="1"/>
        <end position="13"/>
    </location>
</feature>
<evidence type="ECO:0000256" key="3">
    <source>
        <dbReference type="ARBA" id="ARBA00009620"/>
    </source>
</evidence>
<evidence type="ECO:0000256" key="8">
    <source>
        <dbReference type="ARBA" id="ARBA00022968"/>
    </source>
</evidence>
<dbReference type="InterPro" id="IPR023471">
    <property type="entry name" value="CtaG/Cox11_dom_sf"/>
</dbReference>
<evidence type="ECO:0000256" key="10">
    <source>
        <dbReference type="ARBA" id="ARBA00023008"/>
    </source>
</evidence>
<comment type="similarity">
    <text evidence="3 12">Belongs to the COX11/CtaG family.</text>
</comment>
<keyword evidence="14" id="KW-1185">Reference proteome</keyword>
<dbReference type="EMBL" id="FXXQ01000002">
    <property type="protein sequence ID" value="SMX22691.1"/>
    <property type="molecule type" value="Genomic_DNA"/>
</dbReference>
<evidence type="ECO:0000256" key="2">
    <source>
        <dbReference type="ARBA" id="ARBA00004382"/>
    </source>
</evidence>
<dbReference type="Gene3D" id="2.60.370.10">
    <property type="entry name" value="Ctag/Cox11"/>
    <property type="match status" value="1"/>
</dbReference>
<evidence type="ECO:0000256" key="4">
    <source>
        <dbReference type="ARBA" id="ARBA00015384"/>
    </source>
</evidence>
<name>A0A238IXB8_9RHOB</name>
<dbReference type="NCBIfam" id="NF003465">
    <property type="entry name" value="PRK05089.1"/>
    <property type="match status" value="1"/>
</dbReference>
<comment type="subcellular location">
    <subcellularLocation>
        <location evidence="2 12">Cell inner membrane</location>
        <topology evidence="2 12">Single-pass type II membrane protein</topology>
        <orientation evidence="2 12">Periplasmic side</orientation>
    </subcellularLocation>
</comment>
<sequence>MSDVKTPMDPKQKTVLQLVGVIVFMGSLAWASVPLYDWFCRVTGWGGATDVAEAAMDEPLQETIKIRFDASKERGMPWEFKPVEREMEIRIGQEGLAFYEAYNPTDRPIAGTAAYNVAPFAGGAFFSKIACFCFELQVLEPGERVLMPVSFFVEPEILDDPDASHVTVITLSYTFYETDLPEDYAPKQAALVTDGDTVQDIN</sequence>
<evidence type="ECO:0000313" key="14">
    <source>
        <dbReference type="Proteomes" id="UP000201838"/>
    </source>
</evidence>
<gene>
    <name evidence="12 13" type="primary">ctaG</name>
    <name evidence="13" type="ORF">BOA8489_00789</name>
</gene>
<feature type="topological domain" description="Periplasmic" evidence="12">
    <location>
        <begin position="33"/>
        <end position="202"/>
    </location>
</feature>
<protein>
    <recommendedName>
        <fullName evidence="4 12">Cytochrome c oxidase assembly protein CtaG</fullName>
    </recommendedName>
</protein>
<dbReference type="SUPFAM" id="SSF110111">
    <property type="entry name" value="Ctag/Cox11"/>
    <property type="match status" value="1"/>
</dbReference>
<keyword evidence="11 12" id="KW-0472">Membrane</keyword>
<evidence type="ECO:0000256" key="7">
    <source>
        <dbReference type="ARBA" id="ARBA00022692"/>
    </source>
</evidence>
<dbReference type="AlphaFoldDB" id="A0A238IXB8"/>
<dbReference type="Pfam" id="PF04442">
    <property type="entry name" value="CtaG_Cox11"/>
    <property type="match status" value="1"/>
</dbReference>
<dbReference type="PIRSF" id="PIRSF005413">
    <property type="entry name" value="COX11"/>
    <property type="match status" value="1"/>
</dbReference>
<keyword evidence="9 12" id="KW-1133">Transmembrane helix</keyword>
<dbReference type="InterPro" id="IPR007533">
    <property type="entry name" value="Cyt_c_oxidase_assmbl_CtaG"/>
</dbReference>
<dbReference type="GO" id="GO:0005886">
    <property type="term" value="C:plasma membrane"/>
    <property type="evidence" value="ECO:0007669"/>
    <property type="project" value="UniProtKB-SubCell"/>
</dbReference>
<keyword evidence="5 12" id="KW-1003">Cell membrane</keyword>
<dbReference type="RefSeq" id="WP_245813653.1">
    <property type="nucleotide sequence ID" value="NZ_FXXQ01000002.1"/>
</dbReference>
<dbReference type="GO" id="GO:0005507">
    <property type="term" value="F:copper ion binding"/>
    <property type="evidence" value="ECO:0007669"/>
    <property type="project" value="InterPro"/>
</dbReference>